<evidence type="ECO:0000313" key="2">
    <source>
        <dbReference type="EMBL" id="PRO74292.1"/>
    </source>
</evidence>
<protein>
    <submittedName>
        <fullName evidence="2">Uncharacterized protein</fullName>
    </submittedName>
</protein>
<gene>
    <name evidence="2" type="ORF">C6Y40_07115</name>
</gene>
<evidence type="ECO:0000313" key="3">
    <source>
        <dbReference type="Proteomes" id="UP000238949"/>
    </source>
</evidence>
<dbReference type="AlphaFoldDB" id="A0A2S9VCV5"/>
<comment type="caution">
    <text evidence="2">The sequence shown here is derived from an EMBL/GenBank/DDBJ whole genome shotgun (WGS) entry which is preliminary data.</text>
</comment>
<proteinExistence type="predicted"/>
<name>A0A2S9VCV5_9ALTE</name>
<reference evidence="3" key="1">
    <citation type="journal article" date="2020" name="Int. J. Syst. Evol. Microbiol.">
        <title>Alteromonas alba sp. nov., a marine bacterium isolated from the seawater of the West Pacific Ocean.</title>
        <authorList>
            <person name="Sun C."/>
            <person name="Wu Y.-H."/>
            <person name="Xamxidin M."/>
            <person name="Cheng H."/>
            <person name="Xu X.-W."/>
        </authorList>
    </citation>
    <scope>NUCLEOTIDE SEQUENCE [LARGE SCALE GENOMIC DNA]</scope>
    <source>
        <strain evidence="3">190</strain>
    </source>
</reference>
<dbReference type="RefSeq" id="WP_105933997.1">
    <property type="nucleotide sequence ID" value="NZ_PVNP01000053.1"/>
</dbReference>
<evidence type="ECO:0000256" key="1">
    <source>
        <dbReference type="SAM" id="MobiDB-lite"/>
    </source>
</evidence>
<feature type="compositionally biased region" description="Basic residues" evidence="1">
    <location>
        <begin position="43"/>
        <end position="60"/>
    </location>
</feature>
<keyword evidence="3" id="KW-1185">Reference proteome</keyword>
<organism evidence="2 3">
    <name type="scientific">Alteromonas alba</name>
    <dbReference type="NCBI Taxonomy" id="2079529"/>
    <lineage>
        <taxon>Bacteria</taxon>
        <taxon>Pseudomonadati</taxon>
        <taxon>Pseudomonadota</taxon>
        <taxon>Gammaproteobacteria</taxon>
        <taxon>Alteromonadales</taxon>
        <taxon>Alteromonadaceae</taxon>
        <taxon>Alteromonas/Salinimonas group</taxon>
        <taxon>Alteromonas</taxon>
    </lineage>
</organism>
<dbReference type="Proteomes" id="UP000238949">
    <property type="component" value="Unassembled WGS sequence"/>
</dbReference>
<accession>A0A2S9VCV5</accession>
<feature type="region of interest" description="Disordered" evidence="1">
    <location>
        <begin position="43"/>
        <end position="81"/>
    </location>
</feature>
<dbReference type="EMBL" id="PVNP01000053">
    <property type="protein sequence ID" value="PRO74292.1"/>
    <property type="molecule type" value="Genomic_DNA"/>
</dbReference>
<sequence>MKDMDIRILANQLAKEANSGNEEARALLLKLISQTKSLSKLKKRVDKKQVNKKRLKKGKLRGSVMSGLKGKTSSRNWKHSK</sequence>